<dbReference type="SMART" id="SM00267">
    <property type="entry name" value="GGDEF"/>
    <property type="match status" value="1"/>
</dbReference>
<sequence>MPTNTLKDPTNPELNELGNTKINRMILMRFTLFLLLLTALLVALSLPIYSEYETGLKEQLLAQEEVSVVSAKQMIQKEMYEQLHLLDMIVESNPLKNYLDETDSKQNKQLLEAMLKNISASFHRYDQIRVLDNSGQEKVRVNLIDGKAVTVAEEFLQDKSASYYFKAAKKIHIGQIYVSAMDLNVEQGKIVEPYQPTLRFTTPLEDSQGKPKGMLVINYSAKGMLEQFRDIMTQRVDQQGMLLDSQGYWLSNHERSNEWGFDLGKPEHKFASFYPNAWPKVKESKSGTFETDKGVFRYVSIEPLNFKDYQPAHFRIEHQPLIAESAFINTNWKMVIFIPKELINSYSFLYQPLGRALSLLLILLLPAIAFLSAYFSVQRKINKIKDQQLVALLTHRANFDALTGINNRRAFFELGEKELKQAHRQAIPLVALMADADHFKKVNDTYGHAVGDLVLKDLAKTLTNTLRDVDICGRIGGEEFAVLLPHTPEEEALEVAERLREALAARKVPLPDGNTLSFTVSVGLALLTTEDQHLDKLMQKADLALYQAKEQGRNRVVVYQETPAVEEST</sequence>
<dbReference type="InterPro" id="IPR048760">
    <property type="entry name" value="VP0354-like_sensor_dom"/>
</dbReference>
<dbReference type="InterPro" id="IPR029151">
    <property type="entry name" value="Sensor-like_sf"/>
</dbReference>
<comment type="catalytic activity">
    <reaction evidence="2">
        <text>2 GTP = 3',3'-c-di-GMP + 2 diphosphate</text>
        <dbReference type="Rhea" id="RHEA:24898"/>
        <dbReference type="ChEBI" id="CHEBI:33019"/>
        <dbReference type="ChEBI" id="CHEBI:37565"/>
        <dbReference type="ChEBI" id="CHEBI:58805"/>
        <dbReference type="EC" id="2.7.7.65"/>
    </reaction>
</comment>
<protein>
    <recommendedName>
        <fullName evidence="1">diguanylate cyclase</fullName>
        <ecNumber evidence="1">2.7.7.65</ecNumber>
    </recommendedName>
</protein>
<dbReference type="PANTHER" id="PTHR45138:SF9">
    <property type="entry name" value="DIGUANYLATE CYCLASE DGCM-RELATED"/>
    <property type="match status" value="1"/>
</dbReference>
<dbReference type="Gene3D" id="3.30.450.20">
    <property type="entry name" value="PAS domain"/>
    <property type="match status" value="2"/>
</dbReference>
<evidence type="ECO:0000256" key="3">
    <source>
        <dbReference type="SAM" id="Phobius"/>
    </source>
</evidence>
<keyword evidence="3" id="KW-1133">Transmembrane helix</keyword>
<keyword evidence="3" id="KW-0472">Membrane</keyword>
<dbReference type="SUPFAM" id="SSF55073">
    <property type="entry name" value="Nucleotide cyclase"/>
    <property type="match status" value="1"/>
</dbReference>
<dbReference type="Pfam" id="PF21623">
    <property type="entry name" value="HK_sensor_dom_bact"/>
    <property type="match status" value="1"/>
</dbReference>
<evidence type="ECO:0000256" key="1">
    <source>
        <dbReference type="ARBA" id="ARBA00012528"/>
    </source>
</evidence>
<keyword evidence="6" id="KW-1185">Reference proteome</keyword>
<name>A0ABQ5ZYZ2_9GAMM</name>
<dbReference type="Proteomes" id="UP001156682">
    <property type="component" value="Unassembled WGS sequence"/>
</dbReference>
<feature type="transmembrane region" description="Helical" evidence="3">
    <location>
        <begin position="30"/>
        <end position="49"/>
    </location>
</feature>
<proteinExistence type="predicted"/>
<dbReference type="RefSeq" id="WP_027851473.1">
    <property type="nucleotide sequence ID" value="NZ_BSOR01000029.1"/>
</dbReference>
<dbReference type="InterPro" id="IPR029787">
    <property type="entry name" value="Nucleotide_cyclase"/>
</dbReference>
<accession>A0ABQ5ZYZ2</accession>
<dbReference type="CDD" id="cd01949">
    <property type="entry name" value="GGDEF"/>
    <property type="match status" value="1"/>
</dbReference>
<evidence type="ECO:0000313" key="6">
    <source>
        <dbReference type="Proteomes" id="UP001156682"/>
    </source>
</evidence>
<keyword evidence="3" id="KW-0812">Transmembrane</keyword>
<evidence type="ECO:0000313" key="5">
    <source>
        <dbReference type="EMBL" id="GLR64245.1"/>
    </source>
</evidence>
<feature type="domain" description="GGDEF" evidence="4">
    <location>
        <begin position="427"/>
        <end position="561"/>
    </location>
</feature>
<dbReference type="PROSITE" id="PS50887">
    <property type="entry name" value="GGDEF"/>
    <property type="match status" value="1"/>
</dbReference>
<dbReference type="Gene3D" id="3.30.70.270">
    <property type="match status" value="1"/>
</dbReference>
<organism evidence="5 6">
    <name type="scientific">Marinospirillum insulare</name>
    <dbReference type="NCBI Taxonomy" id="217169"/>
    <lineage>
        <taxon>Bacteria</taxon>
        <taxon>Pseudomonadati</taxon>
        <taxon>Pseudomonadota</taxon>
        <taxon>Gammaproteobacteria</taxon>
        <taxon>Oceanospirillales</taxon>
        <taxon>Oceanospirillaceae</taxon>
        <taxon>Marinospirillum</taxon>
    </lineage>
</organism>
<comment type="caution">
    <text evidence="5">The sequence shown here is derived from an EMBL/GenBank/DDBJ whole genome shotgun (WGS) entry which is preliminary data.</text>
</comment>
<gene>
    <name evidence="5" type="ORF">GCM10007878_16830</name>
</gene>
<dbReference type="EC" id="2.7.7.65" evidence="1"/>
<dbReference type="EMBL" id="BSOR01000029">
    <property type="protein sequence ID" value="GLR64245.1"/>
    <property type="molecule type" value="Genomic_DNA"/>
</dbReference>
<dbReference type="SUPFAM" id="SSF103190">
    <property type="entry name" value="Sensory domain-like"/>
    <property type="match status" value="2"/>
</dbReference>
<dbReference type="InterPro" id="IPR050469">
    <property type="entry name" value="Diguanylate_Cyclase"/>
</dbReference>
<dbReference type="NCBIfam" id="TIGR00254">
    <property type="entry name" value="GGDEF"/>
    <property type="match status" value="1"/>
</dbReference>
<reference evidence="6" key="1">
    <citation type="journal article" date="2019" name="Int. J. Syst. Evol. Microbiol.">
        <title>The Global Catalogue of Microorganisms (GCM) 10K type strain sequencing project: providing services to taxonomists for standard genome sequencing and annotation.</title>
        <authorList>
            <consortium name="The Broad Institute Genomics Platform"/>
            <consortium name="The Broad Institute Genome Sequencing Center for Infectious Disease"/>
            <person name="Wu L."/>
            <person name="Ma J."/>
        </authorList>
    </citation>
    <scope>NUCLEOTIDE SEQUENCE [LARGE SCALE GENOMIC DNA]</scope>
    <source>
        <strain evidence="6">NBRC 100033</strain>
    </source>
</reference>
<dbReference type="Pfam" id="PF00990">
    <property type="entry name" value="GGDEF"/>
    <property type="match status" value="1"/>
</dbReference>
<dbReference type="InterPro" id="IPR000160">
    <property type="entry name" value="GGDEF_dom"/>
</dbReference>
<evidence type="ECO:0000256" key="2">
    <source>
        <dbReference type="ARBA" id="ARBA00034247"/>
    </source>
</evidence>
<evidence type="ECO:0000259" key="4">
    <source>
        <dbReference type="PROSITE" id="PS50887"/>
    </source>
</evidence>
<dbReference type="InterPro" id="IPR043128">
    <property type="entry name" value="Rev_trsase/Diguanyl_cyclase"/>
</dbReference>
<dbReference type="PANTHER" id="PTHR45138">
    <property type="entry name" value="REGULATORY COMPONENTS OF SENSORY TRANSDUCTION SYSTEM"/>
    <property type="match status" value="1"/>
</dbReference>
<feature type="transmembrane region" description="Helical" evidence="3">
    <location>
        <begin position="356"/>
        <end position="377"/>
    </location>
</feature>